<reference evidence="3 4" key="1">
    <citation type="submission" date="2020-09" db="EMBL/GenBank/DDBJ databases">
        <title>Novel species in genus Gordonia.</title>
        <authorList>
            <person name="Zhang G."/>
        </authorList>
    </citation>
    <scope>NUCLEOTIDE SEQUENCE [LARGE SCALE GENOMIC DNA]</scope>
    <source>
        <strain evidence="3 4">ON-33</strain>
    </source>
</reference>
<feature type="region of interest" description="Disordered" evidence="1">
    <location>
        <begin position="83"/>
        <end position="196"/>
    </location>
</feature>
<sequence>MSTPQGATIASTEQPAEHATAPGPDATPTDVFGQAGPQGDRPAPTTVVTDKLRNAVIAGGIGIAVVFALIGFGAGYFAGNSSSSDQGPGMNMPGGTMPGGGMGSGGQGGMGQMPGGQGQMPGGQSGQSGMGQMPGGQGGMGQMPGGQGGMGQMPGGQGGMGQMPGGQGGLGQMPGGQTGQGQMPGQTAPTQGSTTS</sequence>
<evidence type="ECO:0000256" key="2">
    <source>
        <dbReference type="SAM" id="Phobius"/>
    </source>
</evidence>
<keyword evidence="2" id="KW-0472">Membrane</keyword>
<evidence type="ECO:0000313" key="4">
    <source>
        <dbReference type="Proteomes" id="UP000602395"/>
    </source>
</evidence>
<feature type="transmembrane region" description="Helical" evidence="2">
    <location>
        <begin position="55"/>
        <end position="78"/>
    </location>
</feature>
<keyword evidence="2" id="KW-1133">Transmembrane helix</keyword>
<keyword evidence="2" id="KW-0812">Transmembrane</keyword>
<feature type="compositionally biased region" description="Low complexity" evidence="1">
    <location>
        <begin position="86"/>
        <end position="95"/>
    </location>
</feature>
<feature type="compositionally biased region" description="Low complexity" evidence="1">
    <location>
        <begin position="180"/>
        <end position="196"/>
    </location>
</feature>
<protein>
    <submittedName>
        <fullName evidence="3">Uncharacterized protein</fullName>
    </submittedName>
</protein>
<dbReference type="EMBL" id="JACWMS010000002">
    <property type="protein sequence ID" value="MBD1319847.1"/>
    <property type="molecule type" value="Genomic_DNA"/>
</dbReference>
<feature type="compositionally biased region" description="Gly residues" evidence="1">
    <location>
        <begin position="96"/>
        <end position="179"/>
    </location>
</feature>
<accession>A0ABR7WDB5</accession>
<name>A0ABR7WDB5_9ACTN</name>
<organism evidence="3 4">
    <name type="scientific">Gordonia hankookensis</name>
    <dbReference type="NCBI Taxonomy" id="589403"/>
    <lineage>
        <taxon>Bacteria</taxon>
        <taxon>Bacillati</taxon>
        <taxon>Actinomycetota</taxon>
        <taxon>Actinomycetes</taxon>
        <taxon>Mycobacteriales</taxon>
        <taxon>Gordoniaceae</taxon>
        <taxon>Gordonia</taxon>
    </lineage>
</organism>
<feature type="region of interest" description="Disordered" evidence="1">
    <location>
        <begin position="1"/>
        <end position="45"/>
    </location>
</feature>
<comment type="caution">
    <text evidence="3">The sequence shown here is derived from an EMBL/GenBank/DDBJ whole genome shotgun (WGS) entry which is preliminary data.</text>
</comment>
<evidence type="ECO:0000313" key="3">
    <source>
        <dbReference type="EMBL" id="MBD1319847.1"/>
    </source>
</evidence>
<dbReference type="RefSeq" id="WP_190266675.1">
    <property type="nucleotide sequence ID" value="NZ_BAABAD010000004.1"/>
</dbReference>
<evidence type="ECO:0000256" key="1">
    <source>
        <dbReference type="SAM" id="MobiDB-lite"/>
    </source>
</evidence>
<feature type="compositionally biased region" description="Polar residues" evidence="1">
    <location>
        <begin position="1"/>
        <end position="14"/>
    </location>
</feature>
<proteinExistence type="predicted"/>
<gene>
    <name evidence="3" type="ORF">IDF66_09635</name>
</gene>
<dbReference type="Proteomes" id="UP000602395">
    <property type="component" value="Unassembled WGS sequence"/>
</dbReference>
<keyword evidence="4" id="KW-1185">Reference proteome</keyword>